<evidence type="ECO:0000256" key="7">
    <source>
        <dbReference type="SAM" id="Phobius"/>
    </source>
</evidence>
<comment type="similarity">
    <text evidence="2">Belongs to the MscS (TC 1.A.23) family.</text>
</comment>
<evidence type="ECO:0000256" key="6">
    <source>
        <dbReference type="ARBA" id="ARBA00023136"/>
    </source>
</evidence>
<protein>
    <submittedName>
        <fullName evidence="9">Mechanosensitive ion channel family protein</fullName>
    </submittedName>
</protein>
<dbReference type="SUPFAM" id="SSF50182">
    <property type="entry name" value="Sm-like ribonucleoproteins"/>
    <property type="match status" value="1"/>
</dbReference>
<dbReference type="PROSITE" id="PS01246">
    <property type="entry name" value="UPF0003"/>
    <property type="match status" value="1"/>
</dbReference>
<dbReference type="GO" id="GO:0005886">
    <property type="term" value="C:plasma membrane"/>
    <property type="evidence" value="ECO:0007669"/>
    <property type="project" value="UniProtKB-SubCell"/>
</dbReference>
<comment type="subcellular location">
    <subcellularLocation>
        <location evidence="1">Cell membrane</location>
        <topology evidence="1">Multi-pass membrane protein</topology>
    </subcellularLocation>
</comment>
<evidence type="ECO:0000313" key="9">
    <source>
        <dbReference type="EMBL" id="MBC8519121.1"/>
    </source>
</evidence>
<dbReference type="PANTHER" id="PTHR43634:SF2">
    <property type="entry name" value="LOW CONDUCTANCE MECHANOSENSITIVE CHANNEL YNAI"/>
    <property type="match status" value="1"/>
</dbReference>
<keyword evidence="3" id="KW-1003">Cell membrane</keyword>
<organism evidence="9 10">
    <name type="scientific">Candidatus Thiopontia autotrophica</name>
    <dbReference type="NCBI Taxonomy" id="2841688"/>
    <lineage>
        <taxon>Bacteria</taxon>
        <taxon>Pseudomonadati</taxon>
        <taxon>Pseudomonadota</taxon>
        <taxon>Gammaproteobacteria</taxon>
        <taxon>Candidatus Thiopontia</taxon>
    </lineage>
</organism>
<proteinExistence type="inferred from homology"/>
<dbReference type="Gene3D" id="2.30.30.60">
    <property type="match status" value="1"/>
</dbReference>
<name>A0A8J6TPW0_9GAMM</name>
<dbReference type="GO" id="GO:0016810">
    <property type="term" value="F:hydrolase activity, acting on carbon-nitrogen (but not peptide) bonds"/>
    <property type="evidence" value="ECO:0007669"/>
    <property type="project" value="InterPro"/>
</dbReference>
<evidence type="ECO:0000256" key="4">
    <source>
        <dbReference type="ARBA" id="ARBA00022692"/>
    </source>
</evidence>
<dbReference type="InterPro" id="IPR045042">
    <property type="entry name" value="YnaI-like"/>
</dbReference>
<evidence type="ECO:0000256" key="2">
    <source>
        <dbReference type="ARBA" id="ARBA00008017"/>
    </source>
</evidence>
<dbReference type="GO" id="GO:0005975">
    <property type="term" value="P:carbohydrate metabolic process"/>
    <property type="evidence" value="ECO:0007669"/>
    <property type="project" value="InterPro"/>
</dbReference>
<feature type="transmembrane region" description="Helical" evidence="7">
    <location>
        <begin position="14"/>
        <end position="31"/>
    </location>
</feature>
<dbReference type="Gene3D" id="3.30.70.100">
    <property type="match status" value="1"/>
</dbReference>
<evidence type="ECO:0000256" key="1">
    <source>
        <dbReference type="ARBA" id="ARBA00004651"/>
    </source>
</evidence>
<dbReference type="SUPFAM" id="SSF82689">
    <property type="entry name" value="Mechanosensitive channel protein MscS (YggB), C-terminal domain"/>
    <property type="match status" value="1"/>
</dbReference>
<feature type="domain" description="NodB homology" evidence="8">
    <location>
        <begin position="258"/>
        <end position="361"/>
    </location>
</feature>
<gene>
    <name evidence="9" type="ORF">H8D24_01750</name>
</gene>
<evidence type="ECO:0000256" key="3">
    <source>
        <dbReference type="ARBA" id="ARBA00022475"/>
    </source>
</evidence>
<dbReference type="GO" id="GO:0008381">
    <property type="term" value="F:mechanosensitive monoatomic ion channel activity"/>
    <property type="evidence" value="ECO:0007669"/>
    <property type="project" value="UniProtKB-ARBA"/>
</dbReference>
<dbReference type="AlphaFoldDB" id="A0A8J6TPW0"/>
<dbReference type="PANTHER" id="PTHR43634">
    <property type="entry name" value="OW CONDUCTANCE MECHANOSENSITIVE CHANNEL"/>
    <property type="match status" value="1"/>
</dbReference>
<dbReference type="Pfam" id="PF21082">
    <property type="entry name" value="MS_channel_3rd"/>
    <property type="match status" value="1"/>
</dbReference>
<dbReference type="InterPro" id="IPR010920">
    <property type="entry name" value="LSM_dom_sf"/>
</dbReference>
<dbReference type="EMBL" id="JACNFK010000016">
    <property type="protein sequence ID" value="MBC8519121.1"/>
    <property type="molecule type" value="Genomic_DNA"/>
</dbReference>
<accession>A0A8J6TPW0</accession>
<dbReference type="Pfam" id="PF00924">
    <property type="entry name" value="MS_channel_2nd"/>
    <property type="match status" value="1"/>
</dbReference>
<dbReference type="Pfam" id="PF21088">
    <property type="entry name" value="MS_channel_1st"/>
    <property type="match status" value="1"/>
</dbReference>
<dbReference type="InterPro" id="IPR049142">
    <property type="entry name" value="MS_channel_1st"/>
</dbReference>
<dbReference type="InterPro" id="IPR006685">
    <property type="entry name" value="MscS_channel_2nd"/>
</dbReference>
<dbReference type="InterPro" id="IPR023408">
    <property type="entry name" value="MscS_beta-dom_sf"/>
</dbReference>
<dbReference type="InterPro" id="IPR049278">
    <property type="entry name" value="MS_channel_C"/>
</dbReference>
<dbReference type="InterPro" id="IPR011066">
    <property type="entry name" value="MscS_channel_C_sf"/>
</dbReference>
<dbReference type="PROSITE" id="PS51677">
    <property type="entry name" value="NODB"/>
    <property type="match status" value="1"/>
</dbReference>
<dbReference type="InterPro" id="IPR006686">
    <property type="entry name" value="MscS_channel_CS"/>
</dbReference>
<evidence type="ECO:0000259" key="8">
    <source>
        <dbReference type="PROSITE" id="PS51677"/>
    </source>
</evidence>
<reference evidence="9 10" key="1">
    <citation type="submission" date="2020-08" db="EMBL/GenBank/DDBJ databases">
        <title>Bridging the membrane lipid divide: bacteria of the FCB group superphylum have the potential to synthesize archaeal ether lipids.</title>
        <authorList>
            <person name="Villanueva L."/>
            <person name="Von Meijenfeldt F.A.B."/>
            <person name="Westbye A.B."/>
            <person name="Yadav S."/>
            <person name="Hopmans E.C."/>
            <person name="Dutilh B.E."/>
            <person name="Sinninghe Damste J.S."/>
        </authorList>
    </citation>
    <scope>NUCLEOTIDE SEQUENCE [LARGE SCALE GENOMIC DNA]</scope>
    <source>
        <strain evidence="9">NIOZ-UU100</strain>
    </source>
</reference>
<dbReference type="Proteomes" id="UP000654401">
    <property type="component" value="Unassembled WGS sequence"/>
</dbReference>
<dbReference type="SUPFAM" id="SSF82861">
    <property type="entry name" value="Mechanosensitive channel protein MscS (YggB), transmembrane region"/>
    <property type="match status" value="1"/>
</dbReference>
<evidence type="ECO:0000313" key="10">
    <source>
        <dbReference type="Proteomes" id="UP000654401"/>
    </source>
</evidence>
<dbReference type="InterPro" id="IPR002509">
    <property type="entry name" value="NODB_dom"/>
</dbReference>
<dbReference type="Gene3D" id="1.10.287.1260">
    <property type="match status" value="1"/>
</dbReference>
<sequence>MIDTLSTMIEHQHWIFQVFAVVLVALTIDLMQRVTLSRLHTKAENKTKNLWDDAILRALRRPLSMLIWITGIAFSAKIAQHEAPAVIFEAIDPLRDIGVISALTWFLFLLSKEGQSAYIEGQKRAGETVDETMVDSISRLLRSSILITATLVMLQTLGYSISGVLAFGGLSGVVVGFAAKDLLANLFGGLMIHLDRPFAIGDWIRSPDQNIEGTVEKIGWRLTKVRTFDKRPLYIPNATFSNISVENPQRMSHRRIKETIGIRYEDAAKMASIIQKVKTMLEQHPEIDSTQTMIVNFNSFAPSSLDFFIYTFTKTTNWIRFHEIKQDVLLQIVGIIENEGAEIAFPTSTLHVPEPVTLTEK</sequence>
<dbReference type="InterPro" id="IPR011014">
    <property type="entry name" value="MscS_channel_TM-2"/>
</dbReference>
<keyword evidence="6 7" id="KW-0472">Membrane</keyword>
<comment type="caution">
    <text evidence="9">The sequence shown here is derived from an EMBL/GenBank/DDBJ whole genome shotgun (WGS) entry which is preliminary data.</text>
</comment>
<keyword evidence="5 7" id="KW-1133">Transmembrane helix</keyword>
<evidence type="ECO:0000256" key="5">
    <source>
        <dbReference type="ARBA" id="ARBA00022989"/>
    </source>
</evidence>
<keyword evidence="4 7" id="KW-0812">Transmembrane</keyword>
<feature type="transmembrane region" description="Helical" evidence="7">
    <location>
        <begin position="164"/>
        <end position="183"/>
    </location>
</feature>